<dbReference type="Gene3D" id="3.40.30.10">
    <property type="entry name" value="Glutaredoxin"/>
    <property type="match status" value="1"/>
</dbReference>
<evidence type="ECO:0000259" key="6">
    <source>
        <dbReference type="PROSITE" id="PS51352"/>
    </source>
</evidence>
<evidence type="ECO:0000256" key="2">
    <source>
        <dbReference type="ARBA" id="ARBA00022559"/>
    </source>
</evidence>
<dbReference type="PIRSF" id="PIRSF000303">
    <property type="entry name" value="Glutathion_perox"/>
    <property type="match status" value="1"/>
</dbReference>
<keyword evidence="3 5" id="KW-0560">Oxidoreductase</keyword>
<dbReference type="GO" id="GO:0004601">
    <property type="term" value="F:peroxidase activity"/>
    <property type="evidence" value="ECO:0007669"/>
    <property type="project" value="UniProtKB-KW"/>
</dbReference>
<evidence type="ECO:0000256" key="3">
    <source>
        <dbReference type="ARBA" id="ARBA00023002"/>
    </source>
</evidence>
<dbReference type="PANTHER" id="PTHR11592">
    <property type="entry name" value="GLUTATHIONE PEROXIDASE"/>
    <property type="match status" value="1"/>
</dbReference>
<dbReference type="HOGENOM" id="CLU_029507_2_2_12"/>
<dbReference type="PANTHER" id="PTHR11592:SF78">
    <property type="entry name" value="GLUTATHIONE PEROXIDASE"/>
    <property type="match status" value="1"/>
</dbReference>
<dbReference type="eggNOG" id="COG0386">
    <property type="taxonomic scope" value="Bacteria"/>
</dbReference>
<dbReference type="InterPro" id="IPR000889">
    <property type="entry name" value="Glutathione_peroxidase"/>
</dbReference>
<dbReference type="InterPro" id="IPR013766">
    <property type="entry name" value="Thioredoxin_domain"/>
</dbReference>
<feature type="domain" description="Thioredoxin" evidence="6">
    <location>
        <begin position="1"/>
        <end position="181"/>
    </location>
</feature>
<organism evidence="7 8">
    <name type="scientific">Sphaerochaeta pleomorpha (strain ATCC BAA-1885 / DSM 22778 / Grapes)</name>
    <dbReference type="NCBI Taxonomy" id="158190"/>
    <lineage>
        <taxon>Bacteria</taxon>
        <taxon>Pseudomonadati</taxon>
        <taxon>Spirochaetota</taxon>
        <taxon>Spirochaetia</taxon>
        <taxon>Spirochaetales</taxon>
        <taxon>Sphaerochaetaceae</taxon>
        <taxon>Sphaerochaeta</taxon>
    </lineage>
</organism>
<dbReference type="STRING" id="158190.SpiGrapes_0957"/>
<dbReference type="OrthoDB" id="9809733at2"/>
<dbReference type="CDD" id="cd00340">
    <property type="entry name" value="GSH_Peroxidase"/>
    <property type="match status" value="1"/>
</dbReference>
<dbReference type="PROSITE" id="PS00460">
    <property type="entry name" value="GLUTATHIONE_PEROXID_1"/>
    <property type="match status" value="1"/>
</dbReference>
<feature type="active site" evidence="4">
    <location>
        <position position="35"/>
    </location>
</feature>
<dbReference type="PRINTS" id="PR01011">
    <property type="entry name" value="GLUTPROXDASE"/>
</dbReference>
<dbReference type="AlphaFoldDB" id="G8QRC9"/>
<comment type="similarity">
    <text evidence="1 5">Belongs to the glutathione peroxidase family.</text>
</comment>
<dbReference type="SUPFAM" id="SSF52833">
    <property type="entry name" value="Thioredoxin-like"/>
    <property type="match status" value="1"/>
</dbReference>
<evidence type="ECO:0000256" key="1">
    <source>
        <dbReference type="ARBA" id="ARBA00006926"/>
    </source>
</evidence>
<dbReference type="EMBL" id="CP003155">
    <property type="protein sequence ID" value="AEV28782.1"/>
    <property type="molecule type" value="Genomic_DNA"/>
</dbReference>
<dbReference type="PROSITE" id="PS51352">
    <property type="entry name" value="THIOREDOXIN_2"/>
    <property type="match status" value="1"/>
</dbReference>
<evidence type="ECO:0000256" key="5">
    <source>
        <dbReference type="RuleBase" id="RU000499"/>
    </source>
</evidence>
<dbReference type="KEGG" id="sgp:SpiGrapes_0957"/>
<dbReference type="Pfam" id="PF00255">
    <property type="entry name" value="GSHPx"/>
    <property type="match status" value="1"/>
</dbReference>
<name>G8QRC9_SPHPG</name>
<keyword evidence="2 5" id="KW-0575">Peroxidase</keyword>
<accession>G8QRC9</accession>
<dbReference type="GO" id="GO:0034599">
    <property type="term" value="P:cellular response to oxidative stress"/>
    <property type="evidence" value="ECO:0007669"/>
    <property type="project" value="TreeGrafter"/>
</dbReference>
<dbReference type="InterPro" id="IPR029759">
    <property type="entry name" value="GPX_AS"/>
</dbReference>
<dbReference type="Proteomes" id="UP000005632">
    <property type="component" value="Chromosome"/>
</dbReference>
<proteinExistence type="inferred from homology"/>
<gene>
    <name evidence="7" type="ordered locus">SpiGrapes_0957</name>
</gene>
<dbReference type="PROSITE" id="PS51355">
    <property type="entry name" value="GLUTATHIONE_PEROXID_3"/>
    <property type="match status" value="1"/>
</dbReference>
<evidence type="ECO:0000313" key="7">
    <source>
        <dbReference type="EMBL" id="AEV28782.1"/>
    </source>
</evidence>
<dbReference type="InterPro" id="IPR036249">
    <property type="entry name" value="Thioredoxin-like_sf"/>
</dbReference>
<evidence type="ECO:0000256" key="4">
    <source>
        <dbReference type="PIRSR" id="PIRSR000303-1"/>
    </source>
</evidence>
<evidence type="ECO:0000313" key="8">
    <source>
        <dbReference type="Proteomes" id="UP000005632"/>
    </source>
</evidence>
<sequence length="181" mass="20641">MSVYDFTVKDRAGKEVSLSSYKGKVLLIVNTATRCGFTPQYEELEKIYEKLSSKGLEILDFPCNQFKEQAPGTNEEIHEFCQLNYGTKFPQFGKLEVNGENANPLYKYLKSKKGFAGFDLKHKIGPVLVDILSKSDPNYEKDPSIKWNFTKFLIDREGNVVTRFEPTHDLGDVTKKIEALL</sequence>
<reference evidence="7 8" key="1">
    <citation type="submission" date="2011-11" db="EMBL/GenBank/DDBJ databases">
        <title>Complete sequence of Spirochaeta sp. grapes.</title>
        <authorList>
            <consortium name="US DOE Joint Genome Institute"/>
            <person name="Lucas S."/>
            <person name="Han J."/>
            <person name="Lapidus A."/>
            <person name="Cheng J.-F."/>
            <person name="Goodwin L."/>
            <person name="Pitluck S."/>
            <person name="Peters L."/>
            <person name="Ovchinnikova G."/>
            <person name="Munk A.C."/>
            <person name="Detter J.C."/>
            <person name="Han C."/>
            <person name="Tapia R."/>
            <person name="Land M."/>
            <person name="Hauser L."/>
            <person name="Kyrpides N."/>
            <person name="Ivanova N."/>
            <person name="Pagani I."/>
            <person name="Ritalahtilisa K."/>
            <person name="Loeffler F."/>
            <person name="Woyke T."/>
        </authorList>
    </citation>
    <scope>NUCLEOTIDE SEQUENCE [LARGE SCALE GENOMIC DNA]</scope>
    <source>
        <strain evidence="8">ATCC BAA-1885 / DSM 22778 / Grapes</strain>
    </source>
</reference>
<keyword evidence="8" id="KW-1185">Reference proteome</keyword>
<dbReference type="FunFam" id="3.40.30.10:FF:000010">
    <property type="entry name" value="Glutathione peroxidase"/>
    <property type="match status" value="1"/>
</dbReference>
<dbReference type="PROSITE" id="PS00763">
    <property type="entry name" value="GLUTATHIONE_PEROXID_2"/>
    <property type="match status" value="1"/>
</dbReference>
<dbReference type="InterPro" id="IPR029760">
    <property type="entry name" value="GPX_CS"/>
</dbReference>
<protein>
    <recommendedName>
        <fullName evidence="5">Glutathione peroxidase</fullName>
    </recommendedName>
</protein>
<dbReference type="RefSeq" id="WP_014269631.1">
    <property type="nucleotide sequence ID" value="NC_016633.1"/>
</dbReference>